<dbReference type="PRINTS" id="PR00344">
    <property type="entry name" value="BCTRLSENSOR"/>
</dbReference>
<evidence type="ECO:0000256" key="5">
    <source>
        <dbReference type="ARBA" id="ARBA00022777"/>
    </source>
</evidence>
<dbReference type="SMART" id="SM00091">
    <property type="entry name" value="PAS"/>
    <property type="match status" value="1"/>
</dbReference>
<evidence type="ECO:0000259" key="9">
    <source>
        <dbReference type="PROSITE" id="PS50109"/>
    </source>
</evidence>
<evidence type="ECO:0000256" key="8">
    <source>
        <dbReference type="SAM" id="MobiDB-lite"/>
    </source>
</evidence>
<feature type="region of interest" description="Disordered" evidence="8">
    <location>
        <begin position="144"/>
        <end position="193"/>
    </location>
</feature>
<feature type="domain" description="PAS" evidence="11">
    <location>
        <begin position="965"/>
        <end position="1017"/>
    </location>
</feature>
<evidence type="ECO:0000256" key="6">
    <source>
        <dbReference type="PROSITE-ProRule" id="PRU00169"/>
    </source>
</evidence>
<keyword evidence="4" id="KW-0808">Transferase</keyword>
<evidence type="ECO:0000256" key="1">
    <source>
        <dbReference type="ARBA" id="ARBA00000085"/>
    </source>
</evidence>
<dbReference type="PROSITE" id="PS50112">
    <property type="entry name" value="PAS"/>
    <property type="match status" value="1"/>
</dbReference>
<dbReference type="GO" id="GO:0009927">
    <property type="term" value="F:histidine phosphotransfer kinase activity"/>
    <property type="evidence" value="ECO:0007669"/>
    <property type="project" value="TreeGrafter"/>
</dbReference>
<proteinExistence type="predicted"/>
<dbReference type="InterPro" id="IPR036097">
    <property type="entry name" value="HisK_dim/P_sf"/>
</dbReference>
<dbReference type="PANTHER" id="PTHR43047">
    <property type="entry name" value="TWO-COMPONENT HISTIDINE PROTEIN KINASE"/>
    <property type="match status" value="1"/>
</dbReference>
<evidence type="ECO:0000259" key="10">
    <source>
        <dbReference type="PROSITE" id="PS50110"/>
    </source>
</evidence>
<feature type="domain" description="Response regulatory" evidence="10">
    <location>
        <begin position="835"/>
        <end position="949"/>
    </location>
</feature>
<dbReference type="SMART" id="SM00388">
    <property type="entry name" value="HisKA"/>
    <property type="match status" value="2"/>
</dbReference>
<dbReference type="InterPro" id="IPR036890">
    <property type="entry name" value="HATPase_C_sf"/>
</dbReference>
<protein>
    <recommendedName>
        <fullName evidence="2">histidine kinase</fullName>
        <ecNumber evidence="2">2.7.13.3</ecNumber>
    </recommendedName>
</protein>
<dbReference type="GO" id="GO:0005886">
    <property type="term" value="C:plasma membrane"/>
    <property type="evidence" value="ECO:0007669"/>
    <property type="project" value="TreeGrafter"/>
</dbReference>
<keyword evidence="5" id="KW-0418">Kinase</keyword>
<dbReference type="SMART" id="SM00387">
    <property type="entry name" value="HATPase_c"/>
    <property type="match status" value="2"/>
</dbReference>
<name>A0A8H3C446_9AGAM</name>
<comment type="catalytic activity">
    <reaction evidence="1">
        <text>ATP + protein L-histidine = ADP + protein N-phospho-L-histidine.</text>
        <dbReference type="EC" id="2.7.13.3"/>
    </reaction>
</comment>
<feature type="compositionally biased region" description="Low complexity" evidence="8">
    <location>
        <begin position="166"/>
        <end position="176"/>
    </location>
</feature>
<dbReference type="EC" id="2.7.13.3" evidence="2"/>
<dbReference type="FunFam" id="1.10.287.130:FF:000045">
    <property type="entry name" value="Two-component system sensor histidine kinase/response regulator"/>
    <property type="match status" value="1"/>
</dbReference>
<dbReference type="SUPFAM" id="SSF55874">
    <property type="entry name" value="ATPase domain of HSP90 chaperone/DNA topoisomerase II/histidine kinase"/>
    <property type="match status" value="2"/>
</dbReference>
<feature type="coiled-coil region" evidence="7">
    <location>
        <begin position="1070"/>
        <end position="1104"/>
    </location>
</feature>
<keyword evidence="3 6" id="KW-0597">Phosphoprotein</keyword>
<feature type="compositionally biased region" description="Low complexity" evidence="8">
    <location>
        <begin position="1412"/>
        <end position="1423"/>
    </location>
</feature>
<dbReference type="InterPro" id="IPR004358">
    <property type="entry name" value="Sig_transdc_His_kin-like_C"/>
</dbReference>
<dbReference type="Gene3D" id="1.10.287.130">
    <property type="match status" value="2"/>
</dbReference>
<dbReference type="InterPro" id="IPR001789">
    <property type="entry name" value="Sig_transdc_resp-reg_receiver"/>
</dbReference>
<feature type="modified residue" description="4-aspartylphosphate" evidence="6">
    <location>
        <position position="1499"/>
    </location>
</feature>
<dbReference type="Pfam" id="PF00512">
    <property type="entry name" value="HisKA"/>
    <property type="match status" value="1"/>
</dbReference>
<comment type="caution">
    <text evidence="12">The sequence shown here is derived from an EMBL/GenBank/DDBJ whole genome shotgun (WGS) entry which is preliminary data.</text>
</comment>
<dbReference type="NCBIfam" id="TIGR00229">
    <property type="entry name" value="sensory_box"/>
    <property type="match status" value="1"/>
</dbReference>
<accession>A0A8H3C446</accession>
<evidence type="ECO:0000256" key="7">
    <source>
        <dbReference type="SAM" id="Coils"/>
    </source>
</evidence>
<dbReference type="Gene3D" id="3.40.50.2300">
    <property type="match status" value="2"/>
</dbReference>
<dbReference type="EMBL" id="CAJMWW010000503">
    <property type="protein sequence ID" value="CAE6472796.1"/>
    <property type="molecule type" value="Genomic_DNA"/>
</dbReference>
<gene>
    <name evidence="12" type="ORF">RDB_LOCUS181873</name>
</gene>
<dbReference type="SUPFAM" id="SSF55785">
    <property type="entry name" value="PYP-like sensor domain (PAS domain)"/>
    <property type="match status" value="1"/>
</dbReference>
<dbReference type="SMART" id="SM00448">
    <property type="entry name" value="REC"/>
    <property type="match status" value="2"/>
</dbReference>
<sequence length="1580" mass="175308">MVAPENRLGQIPLVPFLDAYPEPAFILSLNSIPHPSISLIYANPVLHELLLGGDAAHALDTQAFLSTVASDDDVSWFTNPTGSGRATGDFKSVNFCPAWLPRDHSPVDLELTPTPIDLPITIPGVGTTSQSFVFTSSPRHAPINFLRSETRRRGSSAAGKRRQKSRSSSSSWQSRRAPVTTNPTVPPSELINTYDWDNSPLGPRDKWPMGLKLMIQYLMEKPIPSSILWGWPHQIIIYNDAYAKMIGSKHPKIFGMAGKEAWGELWHSFAPVSDLVRSGKSTYKTDDQMFFNSLTELQLPEELYHSWHWTPIWQEDGTVGGIWNTTWETTTKVIAERRLSCISELISTLADTKSQEHFGERTLEVLAKNPLDLPFIALYWCQVENPPSPTDKGKAPLALAYLRHHTSSMIHIKLNLAGSVGIPSGHPMAKETIEYTLDPVTYRIVRGRSNSMSDASPISARPPLLSPPSSSISVAQYTAGLDLSSVLISGSLELIDPLPAHLAKDLNGRAFKDVPRTAAILPISASTSTSSLPQCLLIVGLNTRREYDAEYASWLESLSAAMGNQLSVVLRREADIKMMVERERMDKAKTMFFTNVSHELRTPLTLIQAPLDQLIASESVSGDVTYKLQLAARNCKRLKKLIDSIMDMSKIEAGHLVGKFRPVQLGHLTADIAALFRSLAEKKGLAYDIDIGPDEVEPIVYVDLGVGIPKDCMDLVFDRFFRVNNNRAEGTGVGLSLTKELVSLHGGQIFLESWTKEEGEDDSGSVFTVILPHGSSHLPVSLVQDAPWPSDIHEVLHKEMEYWMDLDQPISSSAGSASDEGESASATLFFEKDDVILVVDDNADMRGYIRKIFSPFLNVLEAQDGHEALQIALSQKLHLVLCDVMMPKMDGPELVAQLRKERKTRCLPVIFVTASDDESLFGAKEEGAVDYISKPFRVRDILARVHLQLQLGKRRVKLENEFEARTYELQVLGELSPVGMVRTDENGKITYANPAWYQITGFPMERSLDEWLDYLDPGTKIDALRIWKGCFENRQSAAARLHWNNDVWTHAVIAPLISADGTLLGSFGAVMDVNEQYRLEEARIALAEEREQMAASRAEDAERQRQFEVERRTAQELLIDVTSHELRQPVSAIIQNAEVVRTNMKGLRDLLQDCRKRGISYTPTDRFIRELEDDLQAMDSITQCGLAQARIANDVLSLSRIQLNVLSIVPTDFDIRRETSQILLVFRNELMAKEIDFKLDLGRGADIFGLRILMSNAIRFTDMSTGLREIKVSLELSPDPPSGESCALPPFRPGQNLRALSPGADSEDPVVYIYMSVQDTGPGLQKEDLALLFQRFQQGSNAHHVFGGSGLGLFVCRQLCNLMGGRIEVVSEPGKGATFRFFIRASAPGYQPPPPPAGHQLRRSSSIQSRTSLVSKGSGVSSSRPLPETPNIHHNRPLHVLITEDNKINQNVLARQMKRAGFTIALASNGLEAIQAIDKAELQSGTEARSKTFDVVLMDLEMPVLDGFAATREIRRRESLGTLRRRNFIIALTGNARQEQVQAARGAGVNDVPYQIDALISKMRGGSSSHINRSLSHTKT</sequence>
<dbReference type="PROSITE" id="PS50110">
    <property type="entry name" value="RESPONSE_REGULATORY"/>
    <property type="match status" value="2"/>
</dbReference>
<organism evidence="12 13">
    <name type="scientific">Rhizoctonia solani</name>
    <dbReference type="NCBI Taxonomy" id="456999"/>
    <lineage>
        <taxon>Eukaryota</taxon>
        <taxon>Fungi</taxon>
        <taxon>Dikarya</taxon>
        <taxon>Basidiomycota</taxon>
        <taxon>Agaricomycotina</taxon>
        <taxon>Agaricomycetes</taxon>
        <taxon>Cantharellales</taxon>
        <taxon>Ceratobasidiaceae</taxon>
        <taxon>Rhizoctonia</taxon>
    </lineage>
</organism>
<dbReference type="PROSITE" id="PS50109">
    <property type="entry name" value="HIS_KIN"/>
    <property type="match status" value="2"/>
</dbReference>
<dbReference type="SUPFAM" id="SSF52172">
    <property type="entry name" value="CheY-like"/>
    <property type="match status" value="2"/>
</dbReference>
<evidence type="ECO:0000313" key="13">
    <source>
        <dbReference type="Proteomes" id="UP000663841"/>
    </source>
</evidence>
<evidence type="ECO:0000256" key="2">
    <source>
        <dbReference type="ARBA" id="ARBA00012438"/>
    </source>
</evidence>
<dbReference type="Gene3D" id="3.30.565.10">
    <property type="entry name" value="Histidine kinase-like ATPase, C-terminal domain"/>
    <property type="match status" value="2"/>
</dbReference>
<keyword evidence="7" id="KW-0175">Coiled coil</keyword>
<feature type="region of interest" description="Disordered" evidence="8">
    <location>
        <begin position="1392"/>
        <end position="1433"/>
    </location>
</feature>
<dbReference type="Proteomes" id="UP000663841">
    <property type="component" value="Unassembled WGS sequence"/>
</dbReference>
<dbReference type="InterPro" id="IPR003661">
    <property type="entry name" value="HisK_dim/P_dom"/>
</dbReference>
<dbReference type="InterPro" id="IPR035965">
    <property type="entry name" value="PAS-like_dom_sf"/>
</dbReference>
<dbReference type="InterPro" id="IPR011006">
    <property type="entry name" value="CheY-like_superfamily"/>
</dbReference>
<dbReference type="CDD" id="cd00130">
    <property type="entry name" value="PAS"/>
    <property type="match status" value="1"/>
</dbReference>
<feature type="modified residue" description="4-aspartylphosphate" evidence="6">
    <location>
        <position position="883"/>
    </location>
</feature>
<dbReference type="SUPFAM" id="SSF47384">
    <property type="entry name" value="Homodimeric domain of signal transducing histidine kinase"/>
    <property type="match status" value="2"/>
</dbReference>
<dbReference type="InterPro" id="IPR000014">
    <property type="entry name" value="PAS"/>
</dbReference>
<dbReference type="Pfam" id="PF13188">
    <property type="entry name" value="PAS_8"/>
    <property type="match status" value="1"/>
</dbReference>
<evidence type="ECO:0000256" key="3">
    <source>
        <dbReference type="ARBA" id="ARBA00022553"/>
    </source>
</evidence>
<dbReference type="Gene3D" id="3.30.450.20">
    <property type="entry name" value="PAS domain"/>
    <property type="match status" value="2"/>
</dbReference>
<feature type="domain" description="Histidine kinase" evidence="9">
    <location>
        <begin position="703"/>
        <end position="775"/>
    </location>
</feature>
<evidence type="ECO:0000259" key="11">
    <source>
        <dbReference type="PROSITE" id="PS50112"/>
    </source>
</evidence>
<dbReference type="CDD" id="cd00082">
    <property type="entry name" value="HisKA"/>
    <property type="match status" value="2"/>
</dbReference>
<dbReference type="CDD" id="cd17546">
    <property type="entry name" value="REC_hyHK_CKI1_RcsC-like"/>
    <property type="match status" value="1"/>
</dbReference>
<dbReference type="Pfam" id="PF02518">
    <property type="entry name" value="HATPase_c"/>
    <property type="match status" value="2"/>
</dbReference>
<dbReference type="InterPro" id="IPR003594">
    <property type="entry name" value="HATPase_dom"/>
</dbReference>
<reference evidence="12" key="1">
    <citation type="submission" date="2021-01" db="EMBL/GenBank/DDBJ databases">
        <authorList>
            <person name="Kaushik A."/>
        </authorList>
    </citation>
    <scope>NUCLEOTIDE SEQUENCE</scope>
    <source>
        <strain evidence="12">AG3-T5</strain>
    </source>
</reference>
<feature type="domain" description="Response regulatory" evidence="10">
    <location>
        <begin position="1439"/>
        <end position="1567"/>
    </location>
</feature>
<dbReference type="GO" id="GO:0000155">
    <property type="term" value="F:phosphorelay sensor kinase activity"/>
    <property type="evidence" value="ECO:0007669"/>
    <property type="project" value="InterPro"/>
</dbReference>
<evidence type="ECO:0000256" key="4">
    <source>
        <dbReference type="ARBA" id="ARBA00022679"/>
    </source>
</evidence>
<feature type="domain" description="Histidine kinase" evidence="9">
    <location>
        <begin position="1121"/>
        <end position="1387"/>
    </location>
</feature>
<dbReference type="InterPro" id="IPR005467">
    <property type="entry name" value="His_kinase_dom"/>
</dbReference>
<dbReference type="PANTHER" id="PTHR43047:SF69">
    <property type="entry name" value="HISTIDINE KINASE CONTAINING CHEY-HOMOLOGOUS RECEIVER DOMAIN-RELATED"/>
    <property type="match status" value="1"/>
</dbReference>
<evidence type="ECO:0000313" key="12">
    <source>
        <dbReference type="EMBL" id="CAE6472796.1"/>
    </source>
</evidence>
<dbReference type="Pfam" id="PF00072">
    <property type="entry name" value="Response_reg"/>
    <property type="match status" value="2"/>
</dbReference>